<dbReference type="GO" id="GO:0005634">
    <property type="term" value="C:nucleus"/>
    <property type="evidence" value="ECO:0007669"/>
    <property type="project" value="UniProtKB-SubCell"/>
</dbReference>
<keyword evidence="3" id="KW-0805">Transcription regulation</keyword>
<dbReference type="Gene3D" id="1.10.10.60">
    <property type="entry name" value="Homeodomain-like"/>
    <property type="match status" value="2"/>
</dbReference>
<evidence type="ECO:0000256" key="2">
    <source>
        <dbReference type="ARBA" id="ARBA00022737"/>
    </source>
</evidence>
<dbReference type="Proteomes" id="UP001634007">
    <property type="component" value="Unassembled WGS sequence"/>
</dbReference>
<evidence type="ECO:0000256" key="4">
    <source>
        <dbReference type="ARBA" id="ARBA00023125"/>
    </source>
</evidence>
<evidence type="ECO:0000259" key="7">
    <source>
        <dbReference type="PROSITE" id="PS50090"/>
    </source>
</evidence>
<dbReference type="FunFam" id="1.10.10.60:FF:000011">
    <property type="entry name" value="Myb transcription factor"/>
    <property type="match status" value="1"/>
</dbReference>
<dbReference type="AlphaFoldDB" id="A0ABD3LW34"/>
<dbReference type="PROSITE" id="PS51294">
    <property type="entry name" value="HTH_MYB"/>
    <property type="match status" value="2"/>
</dbReference>
<keyword evidence="5" id="KW-0804">Transcription</keyword>
<evidence type="ECO:0000256" key="1">
    <source>
        <dbReference type="ARBA" id="ARBA00004123"/>
    </source>
</evidence>
<reference evidence="9 10" key="1">
    <citation type="submission" date="2024-11" db="EMBL/GenBank/DDBJ databases">
        <title>Chromosome-level genome assembly of Eucalyptus globulus Labill. provides insights into its genome evolution.</title>
        <authorList>
            <person name="Li X."/>
        </authorList>
    </citation>
    <scope>NUCLEOTIDE SEQUENCE [LARGE SCALE GENOMIC DNA]</scope>
    <source>
        <strain evidence="9">CL2024</strain>
        <tissue evidence="9">Fresh tender leaves</tissue>
    </source>
</reference>
<accession>A0ABD3LW34</accession>
<protein>
    <submittedName>
        <fullName evidence="9">Uncharacterized protein</fullName>
    </submittedName>
</protein>
<keyword evidence="2" id="KW-0677">Repeat</keyword>
<keyword evidence="4" id="KW-0238">DNA-binding</keyword>
<dbReference type="InterPro" id="IPR001005">
    <property type="entry name" value="SANT/Myb"/>
</dbReference>
<feature type="domain" description="HTH myb-type" evidence="8">
    <location>
        <begin position="64"/>
        <end position="117"/>
    </location>
</feature>
<dbReference type="EMBL" id="JBJKBG010000001">
    <property type="protein sequence ID" value="KAL3753996.1"/>
    <property type="molecule type" value="Genomic_DNA"/>
</dbReference>
<dbReference type="PANTHER" id="PTHR45675">
    <property type="entry name" value="MYB TRANSCRIPTION FACTOR-RELATED-RELATED"/>
    <property type="match status" value="1"/>
</dbReference>
<dbReference type="PROSITE" id="PS50090">
    <property type="entry name" value="MYB_LIKE"/>
    <property type="match status" value="2"/>
</dbReference>
<organism evidence="9 10">
    <name type="scientific">Eucalyptus globulus</name>
    <name type="common">Tasmanian blue gum</name>
    <dbReference type="NCBI Taxonomy" id="34317"/>
    <lineage>
        <taxon>Eukaryota</taxon>
        <taxon>Viridiplantae</taxon>
        <taxon>Streptophyta</taxon>
        <taxon>Embryophyta</taxon>
        <taxon>Tracheophyta</taxon>
        <taxon>Spermatophyta</taxon>
        <taxon>Magnoliopsida</taxon>
        <taxon>eudicotyledons</taxon>
        <taxon>Gunneridae</taxon>
        <taxon>Pentapetalae</taxon>
        <taxon>rosids</taxon>
        <taxon>malvids</taxon>
        <taxon>Myrtales</taxon>
        <taxon>Myrtaceae</taxon>
        <taxon>Myrtoideae</taxon>
        <taxon>Eucalypteae</taxon>
        <taxon>Eucalyptus</taxon>
    </lineage>
</organism>
<evidence type="ECO:0000313" key="9">
    <source>
        <dbReference type="EMBL" id="KAL3753996.1"/>
    </source>
</evidence>
<dbReference type="SMART" id="SM00717">
    <property type="entry name" value="SANT"/>
    <property type="match status" value="2"/>
</dbReference>
<evidence type="ECO:0000256" key="5">
    <source>
        <dbReference type="ARBA" id="ARBA00023163"/>
    </source>
</evidence>
<proteinExistence type="predicted"/>
<gene>
    <name evidence="9" type="ORF">ACJRO7_001270</name>
</gene>
<dbReference type="PANTHER" id="PTHR45675:SF8">
    <property type="entry name" value="TRANSCRIPTION FACTOR MYB27"/>
    <property type="match status" value="1"/>
</dbReference>
<evidence type="ECO:0000259" key="8">
    <source>
        <dbReference type="PROSITE" id="PS51294"/>
    </source>
</evidence>
<sequence length="243" mass="28310">MMGHRGEAREEKLRKGPWIEQEDEILTAFVTVLGERRWDYIAKTSGLKRSGKSCRLRWKNYLCPNLKHGPISPEEERIIIKFHEQWGNKWSRIAEKLPGRTDNEIKNFWKTHLRKKLQSSKQALIGAACDNPESQMSKINQDSSLSNVVYQCEQKQDCQDHFPIADSSKATGSSLNVLSFSDFSHLNSPYEIRLLDWMSEFGNDANEVNCVDCKHWGLCFCFPKWDFEEVDNSIWNCPGYLWE</sequence>
<dbReference type="GO" id="GO:0003677">
    <property type="term" value="F:DNA binding"/>
    <property type="evidence" value="ECO:0007669"/>
    <property type="project" value="UniProtKB-KW"/>
</dbReference>
<dbReference type="CDD" id="cd00167">
    <property type="entry name" value="SANT"/>
    <property type="match status" value="2"/>
</dbReference>
<evidence type="ECO:0000256" key="6">
    <source>
        <dbReference type="ARBA" id="ARBA00023242"/>
    </source>
</evidence>
<keyword evidence="6" id="KW-0539">Nucleus</keyword>
<name>A0ABD3LW34_EUCGL</name>
<keyword evidence="10" id="KW-1185">Reference proteome</keyword>
<dbReference type="InterPro" id="IPR009057">
    <property type="entry name" value="Homeodomain-like_sf"/>
</dbReference>
<dbReference type="InterPro" id="IPR017930">
    <property type="entry name" value="Myb_dom"/>
</dbReference>
<comment type="caution">
    <text evidence="9">The sequence shown here is derived from an EMBL/GenBank/DDBJ whole genome shotgun (WGS) entry which is preliminary data.</text>
</comment>
<feature type="domain" description="Myb-like" evidence="7">
    <location>
        <begin position="10"/>
        <end position="62"/>
    </location>
</feature>
<dbReference type="Pfam" id="PF00249">
    <property type="entry name" value="Myb_DNA-binding"/>
    <property type="match status" value="2"/>
</dbReference>
<feature type="domain" description="Myb-like" evidence="7">
    <location>
        <begin position="63"/>
        <end position="113"/>
    </location>
</feature>
<feature type="domain" description="HTH myb-type" evidence="8">
    <location>
        <begin position="10"/>
        <end position="62"/>
    </location>
</feature>
<dbReference type="SUPFAM" id="SSF46689">
    <property type="entry name" value="Homeodomain-like"/>
    <property type="match status" value="1"/>
</dbReference>
<evidence type="ECO:0000256" key="3">
    <source>
        <dbReference type="ARBA" id="ARBA00023015"/>
    </source>
</evidence>
<comment type="subcellular location">
    <subcellularLocation>
        <location evidence="1">Nucleus</location>
    </subcellularLocation>
</comment>
<dbReference type="InterPro" id="IPR044676">
    <property type="entry name" value="EOBI/EOBII-like_plant"/>
</dbReference>
<evidence type="ECO:0000313" key="10">
    <source>
        <dbReference type="Proteomes" id="UP001634007"/>
    </source>
</evidence>